<feature type="compositionally biased region" description="Low complexity" evidence="1">
    <location>
        <begin position="1"/>
        <end position="13"/>
    </location>
</feature>
<feature type="compositionally biased region" description="Low complexity" evidence="1">
    <location>
        <begin position="155"/>
        <end position="167"/>
    </location>
</feature>
<dbReference type="Proteomes" id="UP001603857">
    <property type="component" value="Unassembled WGS sequence"/>
</dbReference>
<feature type="transmembrane region" description="Helical" evidence="2">
    <location>
        <begin position="47"/>
        <end position="65"/>
    </location>
</feature>
<proteinExistence type="predicted"/>
<dbReference type="EMBL" id="JBGMDY010000002">
    <property type="protein sequence ID" value="KAL2344582.1"/>
    <property type="molecule type" value="Genomic_DNA"/>
</dbReference>
<reference evidence="3 4" key="1">
    <citation type="submission" date="2024-08" db="EMBL/GenBank/DDBJ databases">
        <title>Insights into the chromosomal genome structure of Flemingia macrophylla.</title>
        <authorList>
            <person name="Ding Y."/>
            <person name="Zhao Y."/>
            <person name="Bi W."/>
            <person name="Wu M."/>
            <person name="Zhao G."/>
            <person name="Gong Y."/>
            <person name="Li W."/>
            <person name="Zhang P."/>
        </authorList>
    </citation>
    <scope>NUCLEOTIDE SEQUENCE [LARGE SCALE GENOMIC DNA]</scope>
    <source>
        <strain evidence="3">DYQJB</strain>
        <tissue evidence="3">Leaf</tissue>
    </source>
</reference>
<sequence>MDISASTNNSNSNNRHKIQKAMNTRTQQKKKLTKILKKKRLTKTKNFIIYIPCFLLLKGLCLIPHNENNSPSRRQIRWSSSVLRLVDLTESTSKVSVWYMYKLSSADQIFFDSLARHFVDLKAHNQIFQAVLDNGHENNHCRRLRQAREQPPRVPLTGTRTTTVSTSDGHENNHRGH</sequence>
<keyword evidence="2" id="KW-0472">Membrane</keyword>
<keyword evidence="2" id="KW-1133">Transmembrane helix</keyword>
<comment type="caution">
    <text evidence="3">The sequence shown here is derived from an EMBL/GenBank/DDBJ whole genome shotgun (WGS) entry which is preliminary data.</text>
</comment>
<protein>
    <submittedName>
        <fullName evidence="3">Uncharacterized protein</fullName>
    </submittedName>
</protein>
<organism evidence="3 4">
    <name type="scientific">Flemingia macrophylla</name>
    <dbReference type="NCBI Taxonomy" id="520843"/>
    <lineage>
        <taxon>Eukaryota</taxon>
        <taxon>Viridiplantae</taxon>
        <taxon>Streptophyta</taxon>
        <taxon>Embryophyta</taxon>
        <taxon>Tracheophyta</taxon>
        <taxon>Spermatophyta</taxon>
        <taxon>Magnoliopsida</taxon>
        <taxon>eudicotyledons</taxon>
        <taxon>Gunneridae</taxon>
        <taxon>Pentapetalae</taxon>
        <taxon>rosids</taxon>
        <taxon>fabids</taxon>
        <taxon>Fabales</taxon>
        <taxon>Fabaceae</taxon>
        <taxon>Papilionoideae</taxon>
        <taxon>50 kb inversion clade</taxon>
        <taxon>NPAAA clade</taxon>
        <taxon>indigoferoid/millettioid clade</taxon>
        <taxon>Phaseoleae</taxon>
        <taxon>Flemingia</taxon>
    </lineage>
</organism>
<gene>
    <name evidence="3" type="ORF">Fmac_005867</name>
</gene>
<evidence type="ECO:0000256" key="2">
    <source>
        <dbReference type="SAM" id="Phobius"/>
    </source>
</evidence>
<accession>A0ABD1NA65</accession>
<evidence type="ECO:0000313" key="3">
    <source>
        <dbReference type="EMBL" id="KAL2344582.1"/>
    </source>
</evidence>
<keyword evidence="4" id="KW-1185">Reference proteome</keyword>
<feature type="region of interest" description="Disordered" evidence="1">
    <location>
        <begin position="1"/>
        <end position="26"/>
    </location>
</feature>
<evidence type="ECO:0000256" key="1">
    <source>
        <dbReference type="SAM" id="MobiDB-lite"/>
    </source>
</evidence>
<keyword evidence="2" id="KW-0812">Transmembrane</keyword>
<dbReference type="AlphaFoldDB" id="A0ABD1NA65"/>
<evidence type="ECO:0000313" key="4">
    <source>
        <dbReference type="Proteomes" id="UP001603857"/>
    </source>
</evidence>
<feature type="compositionally biased region" description="Basic and acidic residues" evidence="1">
    <location>
        <begin position="168"/>
        <end position="177"/>
    </location>
</feature>
<name>A0ABD1NA65_9FABA</name>
<feature type="region of interest" description="Disordered" evidence="1">
    <location>
        <begin position="147"/>
        <end position="177"/>
    </location>
</feature>